<name>U4LBI3_PYROM</name>
<evidence type="ECO:0000256" key="1">
    <source>
        <dbReference type="SAM" id="MobiDB-lite"/>
    </source>
</evidence>
<organism evidence="2 3">
    <name type="scientific">Pyronema omphalodes (strain CBS 100304)</name>
    <name type="common">Pyronema confluens</name>
    <dbReference type="NCBI Taxonomy" id="1076935"/>
    <lineage>
        <taxon>Eukaryota</taxon>
        <taxon>Fungi</taxon>
        <taxon>Dikarya</taxon>
        <taxon>Ascomycota</taxon>
        <taxon>Pezizomycotina</taxon>
        <taxon>Pezizomycetes</taxon>
        <taxon>Pezizales</taxon>
        <taxon>Pyronemataceae</taxon>
        <taxon>Pyronema</taxon>
    </lineage>
</organism>
<feature type="region of interest" description="Disordered" evidence="1">
    <location>
        <begin position="1"/>
        <end position="54"/>
    </location>
</feature>
<feature type="compositionally biased region" description="Polar residues" evidence="1">
    <location>
        <begin position="89"/>
        <end position="104"/>
    </location>
</feature>
<evidence type="ECO:0000313" key="2">
    <source>
        <dbReference type="EMBL" id="CCX16145.1"/>
    </source>
</evidence>
<accession>U4LBI3</accession>
<feature type="region of interest" description="Disordered" evidence="1">
    <location>
        <begin position="265"/>
        <end position="290"/>
    </location>
</feature>
<evidence type="ECO:0000313" key="3">
    <source>
        <dbReference type="Proteomes" id="UP000018144"/>
    </source>
</evidence>
<proteinExistence type="predicted"/>
<protein>
    <submittedName>
        <fullName evidence="2">Similar to Regulatory protein wetA acc. no. Q01870</fullName>
    </submittedName>
</protein>
<gene>
    <name evidence="2" type="ORF">PCON_02676</name>
</gene>
<dbReference type="eggNOG" id="ENOG502S8IT">
    <property type="taxonomic scope" value="Eukaryota"/>
</dbReference>
<dbReference type="STRING" id="1076935.U4LBI3"/>
<feature type="region of interest" description="Disordered" evidence="1">
    <location>
        <begin position="179"/>
        <end position="203"/>
    </location>
</feature>
<feature type="region of interest" description="Disordered" evidence="1">
    <location>
        <begin position="71"/>
        <end position="107"/>
    </location>
</feature>
<feature type="region of interest" description="Disordered" evidence="1">
    <location>
        <begin position="224"/>
        <end position="252"/>
    </location>
</feature>
<keyword evidence="3" id="KW-1185">Reference proteome</keyword>
<dbReference type="AlphaFoldDB" id="U4LBI3"/>
<reference evidence="2 3" key="1">
    <citation type="journal article" date="2013" name="PLoS Genet.">
        <title>The genome and development-dependent transcriptomes of Pyronema confluens: a window into fungal evolution.</title>
        <authorList>
            <person name="Traeger S."/>
            <person name="Altegoer F."/>
            <person name="Freitag M."/>
            <person name="Gabaldon T."/>
            <person name="Kempken F."/>
            <person name="Kumar A."/>
            <person name="Marcet-Houben M."/>
            <person name="Poggeler S."/>
            <person name="Stajich J.E."/>
            <person name="Nowrousian M."/>
        </authorList>
    </citation>
    <scope>NUCLEOTIDE SEQUENCE [LARGE SCALE GENOMIC DNA]</scope>
    <source>
        <strain evidence="3">CBS 100304</strain>
        <tissue evidence="2">Vegetative mycelium</tissue>
    </source>
</reference>
<sequence length="313" mass="34592">MSSLHSSIPETEEGDVDSGNEHQPHFSRRSSHNSYVEAQSRRPSVYPAHSGTEDYPQTAWASTVFNSEHETTAWWQQHPPTENKPRIDTTWSNEHCLPSNTPSPRDTHYHVPAHTPQYSAAQEYFPRHPHSPMQMDQQFSGMPGTKTIPSPPDSPGVAGFFSHHGDIYHQPWTGYSSQAQYEAHQRRTSIPPTPPSRPPSTGIMGVQAAVLSAALNKKPKFDRVDVRGRRKSSSSSLRTKQRTPEMAGGEMNFVNFTPMDATKILSGVAPSGSSKTKARREREAAEKRKKLSEIATAAVRAAGGDVSSLTNMI</sequence>
<dbReference type="EMBL" id="HF936318">
    <property type="protein sequence ID" value="CCX16145.1"/>
    <property type="molecule type" value="Genomic_DNA"/>
</dbReference>
<dbReference type="Proteomes" id="UP000018144">
    <property type="component" value="Unassembled WGS sequence"/>
</dbReference>
<dbReference type="OrthoDB" id="2575228at2759"/>